<name>X0KP05_FUSO5</name>
<dbReference type="GO" id="GO:0005524">
    <property type="term" value="F:ATP binding"/>
    <property type="evidence" value="ECO:0007669"/>
    <property type="project" value="UniProtKB-KW"/>
</dbReference>
<feature type="region of interest" description="Disordered" evidence="6">
    <location>
        <begin position="205"/>
        <end position="265"/>
    </location>
</feature>
<sequence>MRSLWLRPFGQHHVPDLPVKREVTAEQDAGFLSKLWFAWISPLMTVRLCLSIGYRRHLERNDIWTVTDARLMDTLQPSLHAAFRKRVLARNRLPLLWALYEVFKFGFWLGAVSQFVVSTPQVMTPFTLRFLIEWVQHVYPDGHDTRGSTPVAAGIGYVLGIAVLQMLQTFASSQFYYQGMLLSGQTRSVLIAMTFSKSLRLSNRAKAGGQTGSDGSGPYDGIPSRVHEKGWSNGRVMSLVSNDTAPSDIRDETAGGKPKSYQHSH</sequence>
<evidence type="ECO:0000256" key="4">
    <source>
        <dbReference type="ARBA" id="ARBA00022989"/>
    </source>
</evidence>
<reference evidence="8" key="1">
    <citation type="submission" date="2011-11" db="EMBL/GenBank/DDBJ databases">
        <title>The Genome Sequence of Fusarium oxysporum II5.</title>
        <authorList>
            <consortium name="The Broad Institute Genome Sequencing Platform"/>
            <person name="Ma L.-J."/>
            <person name="Gale L.R."/>
            <person name="Schwartz D.C."/>
            <person name="Zhou S."/>
            <person name="Corby-Kistler H."/>
            <person name="Young S.K."/>
            <person name="Zeng Q."/>
            <person name="Gargeya S."/>
            <person name="Fitzgerald M."/>
            <person name="Haas B."/>
            <person name="Abouelleil A."/>
            <person name="Alvarado L."/>
            <person name="Arachchi H.M."/>
            <person name="Berlin A."/>
            <person name="Brown A."/>
            <person name="Chapman S.B."/>
            <person name="Chen Z."/>
            <person name="Dunbar C."/>
            <person name="Freedman E."/>
            <person name="Gearin G."/>
            <person name="Goldberg J."/>
            <person name="Griggs A."/>
            <person name="Gujja S."/>
            <person name="Heiman D."/>
            <person name="Howarth C."/>
            <person name="Larson L."/>
            <person name="Lui A."/>
            <person name="MacDonald P.J.P."/>
            <person name="Montmayeur A."/>
            <person name="Murphy C."/>
            <person name="Neiman D."/>
            <person name="Pearson M."/>
            <person name="Priest M."/>
            <person name="Roberts A."/>
            <person name="Saif S."/>
            <person name="Shea T."/>
            <person name="Shenoy N."/>
            <person name="Sisk P."/>
            <person name="Stolte C."/>
            <person name="Sykes S."/>
            <person name="Wortman J."/>
            <person name="Nusbaum C."/>
            <person name="Birren B."/>
        </authorList>
    </citation>
    <scope>NUCLEOTIDE SEQUENCE [LARGE SCALE GENOMIC DNA]</scope>
    <source>
        <strain evidence="8">54006</strain>
    </source>
</reference>
<evidence type="ECO:0008006" key="9">
    <source>
        <dbReference type="Google" id="ProtNLM"/>
    </source>
</evidence>
<keyword evidence="2" id="KW-0547">Nucleotide-binding</keyword>
<dbReference type="RefSeq" id="XP_031060649.1">
    <property type="nucleotide sequence ID" value="XM_031209562.1"/>
</dbReference>
<organism evidence="8">
    <name type="scientific">Fusarium odoratissimum (strain NRRL 54006)</name>
    <dbReference type="NCBI Taxonomy" id="1089451"/>
    <lineage>
        <taxon>Eukaryota</taxon>
        <taxon>Fungi</taxon>
        <taxon>Dikarya</taxon>
        <taxon>Ascomycota</taxon>
        <taxon>Pezizomycotina</taxon>
        <taxon>Sordariomycetes</taxon>
        <taxon>Hypocreomycetidae</taxon>
        <taxon>Hypocreales</taxon>
        <taxon>Nectriaceae</taxon>
        <taxon>Fusarium</taxon>
        <taxon>Fusarium oxysporum species complex</taxon>
        <taxon>Fusarium oxysporum f. sp. cubense (strain race 4)</taxon>
    </lineage>
</organism>
<evidence type="ECO:0000313" key="8">
    <source>
        <dbReference type="EMBL" id="EXL98559.1"/>
    </source>
</evidence>
<dbReference type="Gene3D" id="1.20.1560.10">
    <property type="entry name" value="ABC transporter type 1, transmembrane domain"/>
    <property type="match status" value="1"/>
</dbReference>
<keyword evidence="1 7" id="KW-0812">Transmembrane</keyword>
<dbReference type="InterPro" id="IPR050173">
    <property type="entry name" value="ABC_transporter_C-like"/>
</dbReference>
<dbReference type="Proteomes" id="UP000030685">
    <property type="component" value="Unassembled WGS sequence"/>
</dbReference>
<proteinExistence type="predicted"/>
<evidence type="ECO:0000256" key="3">
    <source>
        <dbReference type="ARBA" id="ARBA00022840"/>
    </source>
</evidence>
<evidence type="ECO:0000256" key="5">
    <source>
        <dbReference type="ARBA" id="ARBA00023136"/>
    </source>
</evidence>
<dbReference type="SUPFAM" id="SSF90123">
    <property type="entry name" value="ABC transporter transmembrane region"/>
    <property type="match status" value="1"/>
</dbReference>
<keyword evidence="3" id="KW-0067">ATP-binding</keyword>
<dbReference type="PANTHER" id="PTHR24223:SF464">
    <property type="entry name" value="ABC-TYPE TRANSPORTER CICA"/>
    <property type="match status" value="1"/>
</dbReference>
<dbReference type="GeneID" id="42034497"/>
<evidence type="ECO:0000256" key="1">
    <source>
        <dbReference type="ARBA" id="ARBA00022692"/>
    </source>
</evidence>
<protein>
    <recommendedName>
        <fullName evidence="9">ABC transmembrane type-1 domain-containing protein</fullName>
    </recommendedName>
</protein>
<dbReference type="GO" id="GO:0016020">
    <property type="term" value="C:membrane"/>
    <property type="evidence" value="ECO:0007669"/>
    <property type="project" value="InterPro"/>
</dbReference>
<feature type="transmembrane region" description="Helical" evidence="7">
    <location>
        <begin position="36"/>
        <end position="54"/>
    </location>
</feature>
<evidence type="ECO:0000256" key="6">
    <source>
        <dbReference type="SAM" id="MobiDB-lite"/>
    </source>
</evidence>
<dbReference type="InterPro" id="IPR036640">
    <property type="entry name" value="ABC1_TM_sf"/>
</dbReference>
<gene>
    <name evidence="8" type="ORF">FOIG_09322</name>
</gene>
<dbReference type="EMBL" id="JH658286">
    <property type="protein sequence ID" value="EXL98559.1"/>
    <property type="molecule type" value="Genomic_DNA"/>
</dbReference>
<dbReference type="AlphaFoldDB" id="X0KP05"/>
<dbReference type="HOGENOM" id="CLU_1272341_0_0_1"/>
<accession>X0KP05</accession>
<evidence type="ECO:0000256" key="2">
    <source>
        <dbReference type="ARBA" id="ARBA00022741"/>
    </source>
</evidence>
<keyword evidence="4 7" id="KW-1133">Transmembrane helix</keyword>
<dbReference type="GO" id="GO:0042626">
    <property type="term" value="F:ATPase-coupled transmembrane transporter activity"/>
    <property type="evidence" value="ECO:0007669"/>
    <property type="project" value="TreeGrafter"/>
</dbReference>
<keyword evidence="5 7" id="KW-0472">Membrane</keyword>
<feature type="transmembrane region" description="Helical" evidence="7">
    <location>
        <begin position="95"/>
        <end position="117"/>
    </location>
</feature>
<dbReference type="PANTHER" id="PTHR24223">
    <property type="entry name" value="ATP-BINDING CASSETTE SUB-FAMILY C"/>
    <property type="match status" value="1"/>
</dbReference>
<reference evidence="8" key="2">
    <citation type="submission" date="2012-05" db="EMBL/GenBank/DDBJ databases">
        <title>The Genome Annotation of Fusarium oxysporum II5.</title>
        <authorList>
            <consortium name="The Broad Institute Genomics Platform"/>
            <person name="Ma L.-J."/>
            <person name="Corby-Kistler H."/>
            <person name="Broz K."/>
            <person name="Gale L.R."/>
            <person name="Jonkers W."/>
            <person name="O'Donnell K."/>
            <person name="Ploetz R."/>
            <person name="Steinberg C."/>
            <person name="Schwartz D.C."/>
            <person name="VanEtten H."/>
            <person name="Zhou S."/>
            <person name="Young S.K."/>
            <person name="Zeng Q."/>
            <person name="Gargeya S."/>
            <person name="Fitzgerald M."/>
            <person name="Abouelleil A."/>
            <person name="Alvarado L."/>
            <person name="Chapman S.B."/>
            <person name="Gainer-Dewar J."/>
            <person name="Goldberg J."/>
            <person name="Griggs A."/>
            <person name="Gujja S."/>
            <person name="Hansen M."/>
            <person name="Howarth C."/>
            <person name="Imamovic A."/>
            <person name="Ireland A."/>
            <person name="Larimer J."/>
            <person name="McCowan C."/>
            <person name="Murphy C."/>
            <person name="Pearson M."/>
            <person name="Poon T.W."/>
            <person name="Priest M."/>
            <person name="Roberts A."/>
            <person name="Saif S."/>
            <person name="Shea T."/>
            <person name="Sykes S."/>
            <person name="Wortman J."/>
            <person name="Nusbaum C."/>
            <person name="Birren B."/>
        </authorList>
    </citation>
    <scope>NUCLEOTIDE SEQUENCE</scope>
    <source>
        <strain evidence="8">54006</strain>
    </source>
</reference>
<dbReference type="VEuPathDB" id="FungiDB:FOIG_09322"/>
<evidence type="ECO:0000256" key="7">
    <source>
        <dbReference type="SAM" id="Phobius"/>
    </source>
</evidence>
<feature type="transmembrane region" description="Helical" evidence="7">
    <location>
        <begin position="155"/>
        <end position="177"/>
    </location>
</feature>